<keyword evidence="6" id="KW-1185">Reference proteome</keyword>
<protein>
    <recommendedName>
        <fullName evidence="4">Serpin domain-containing protein</fullName>
    </recommendedName>
</protein>
<keyword evidence="3" id="KW-0732">Signal</keyword>
<dbReference type="PANTHER" id="PTHR11461:SF20">
    <property type="entry name" value="ALPHA-2-ANTIPLASMIN"/>
    <property type="match status" value="1"/>
</dbReference>
<feature type="signal peptide" evidence="3">
    <location>
        <begin position="1"/>
        <end position="20"/>
    </location>
</feature>
<dbReference type="Gene3D" id="3.30.497.10">
    <property type="entry name" value="Antithrombin, subunit I, domain 2"/>
    <property type="match status" value="1"/>
</dbReference>
<evidence type="ECO:0000256" key="1">
    <source>
        <dbReference type="RuleBase" id="RU000411"/>
    </source>
</evidence>
<comment type="caution">
    <text evidence="5">The sequence shown here is derived from an EMBL/GenBank/DDBJ whole genome shotgun (WGS) entry which is preliminary data.</text>
</comment>
<organism evidence="5 6">
    <name type="scientific">Hymenochirus boettgeri</name>
    <name type="common">Congo dwarf clawed frog</name>
    <dbReference type="NCBI Taxonomy" id="247094"/>
    <lineage>
        <taxon>Eukaryota</taxon>
        <taxon>Metazoa</taxon>
        <taxon>Chordata</taxon>
        <taxon>Craniata</taxon>
        <taxon>Vertebrata</taxon>
        <taxon>Euteleostomi</taxon>
        <taxon>Amphibia</taxon>
        <taxon>Batrachia</taxon>
        <taxon>Anura</taxon>
        <taxon>Pipoidea</taxon>
        <taxon>Pipidae</taxon>
        <taxon>Pipinae</taxon>
        <taxon>Hymenochirus</taxon>
    </lineage>
</organism>
<dbReference type="Proteomes" id="UP000812440">
    <property type="component" value="Chromosome 2"/>
</dbReference>
<dbReference type="PANTHER" id="PTHR11461">
    <property type="entry name" value="SERINE PROTEASE INHIBITOR, SERPIN"/>
    <property type="match status" value="1"/>
</dbReference>
<dbReference type="SUPFAM" id="SSF56574">
    <property type="entry name" value="Serpins"/>
    <property type="match status" value="1"/>
</dbReference>
<evidence type="ECO:0000313" key="6">
    <source>
        <dbReference type="Proteomes" id="UP000812440"/>
    </source>
</evidence>
<evidence type="ECO:0000256" key="2">
    <source>
        <dbReference type="SAM" id="MobiDB-lite"/>
    </source>
</evidence>
<sequence length="504" mass="56719">MDRAVLVYLLALSGIFYVSAEIEDAHNVTEHNEESSTPTTRPMESTHAVIVNSTSDTWNDLGKTTQLPTPTTSGLDDDLHNVPDNQSETESKEKSSSEVNSVQTTVGEGDDGESCDENVSQEEIKKISQALTSFSIDLLRDIDPNSQKPSVVISPYSIALGLFQLSLGAGKDTQLKIMETLHIEPSDCLHNQIKFVTNELTKSLLRVATRIYFKKGFNVKESFLERSEKWYGSKPLNLAANKEENLESINDWVKEVTEGKIPHFLSDLPSNVMLMLLNAMHFKGIWKNKFNSSLTYQDLFYINDELTVPVEMMNAQKYPLSWFHLENIDSHVARLQFKGNMSFIVIMPSHSSWNMSTILAHVNHTDLCSRFPKEKPTNLRMPKFSLDYRLELSQALSNLGLGQLFTDPDLKKISDEPLFVSSIEHEATLELNEEGVEASAVTSIITSRSHSIYSVNRPFVFFLYDDTTGIPLFAGHVRNPNPDFQQKIDGFNEPQAFNKGSIPK</sequence>
<evidence type="ECO:0000256" key="3">
    <source>
        <dbReference type="SAM" id="SignalP"/>
    </source>
</evidence>
<dbReference type="InterPro" id="IPR042185">
    <property type="entry name" value="Serpin_sf_2"/>
</dbReference>
<dbReference type="InterPro" id="IPR000215">
    <property type="entry name" value="Serpin_fam"/>
</dbReference>
<dbReference type="Gene3D" id="2.30.39.10">
    <property type="entry name" value="Alpha-1-antitrypsin, domain 1"/>
    <property type="match status" value="1"/>
</dbReference>
<name>A0A8T2K8E1_9PIPI</name>
<dbReference type="InterPro" id="IPR023796">
    <property type="entry name" value="Serpin_dom"/>
</dbReference>
<evidence type="ECO:0000313" key="5">
    <source>
        <dbReference type="EMBL" id="KAG8450776.1"/>
    </source>
</evidence>
<accession>A0A8T2K8E1</accession>
<feature type="region of interest" description="Disordered" evidence="2">
    <location>
        <begin position="53"/>
        <end position="119"/>
    </location>
</feature>
<proteinExistence type="inferred from homology"/>
<feature type="compositionally biased region" description="Acidic residues" evidence="2">
    <location>
        <begin position="108"/>
        <end position="119"/>
    </location>
</feature>
<dbReference type="SMART" id="SM00093">
    <property type="entry name" value="SERPIN"/>
    <property type="match status" value="1"/>
</dbReference>
<reference evidence="5" key="1">
    <citation type="thesis" date="2020" institute="ProQuest LLC" country="789 East Eisenhower Parkway, Ann Arbor, MI, USA">
        <title>Comparative Genomics and Chromosome Evolution.</title>
        <authorList>
            <person name="Mudd A.B."/>
        </authorList>
    </citation>
    <scope>NUCLEOTIDE SEQUENCE</scope>
    <source>
        <strain evidence="5">Female2</strain>
        <tissue evidence="5">Blood</tissue>
    </source>
</reference>
<dbReference type="GO" id="GO:0005615">
    <property type="term" value="C:extracellular space"/>
    <property type="evidence" value="ECO:0007669"/>
    <property type="project" value="InterPro"/>
</dbReference>
<dbReference type="GO" id="GO:0004867">
    <property type="term" value="F:serine-type endopeptidase inhibitor activity"/>
    <property type="evidence" value="ECO:0007669"/>
    <property type="project" value="InterPro"/>
</dbReference>
<dbReference type="Pfam" id="PF00079">
    <property type="entry name" value="Serpin"/>
    <property type="match status" value="1"/>
</dbReference>
<evidence type="ECO:0000259" key="4">
    <source>
        <dbReference type="SMART" id="SM00093"/>
    </source>
</evidence>
<dbReference type="OrthoDB" id="9947020at2759"/>
<feature type="chain" id="PRO_5036275748" description="Serpin domain-containing protein" evidence="3">
    <location>
        <begin position="21"/>
        <end position="504"/>
    </location>
</feature>
<dbReference type="InterPro" id="IPR023795">
    <property type="entry name" value="Serpin_CS"/>
</dbReference>
<comment type="similarity">
    <text evidence="1">Belongs to the serpin family.</text>
</comment>
<dbReference type="InterPro" id="IPR036186">
    <property type="entry name" value="Serpin_sf"/>
</dbReference>
<feature type="domain" description="Serpin" evidence="4">
    <location>
        <begin position="136"/>
        <end position="480"/>
    </location>
</feature>
<dbReference type="PROSITE" id="PS00284">
    <property type="entry name" value="SERPIN"/>
    <property type="match status" value="1"/>
</dbReference>
<feature type="compositionally biased region" description="Polar residues" evidence="2">
    <location>
        <begin position="53"/>
        <end position="74"/>
    </location>
</feature>
<dbReference type="AlphaFoldDB" id="A0A8T2K8E1"/>
<dbReference type="InterPro" id="IPR042178">
    <property type="entry name" value="Serpin_sf_1"/>
</dbReference>
<dbReference type="EMBL" id="JAACNH010000002">
    <property type="protein sequence ID" value="KAG8450776.1"/>
    <property type="molecule type" value="Genomic_DNA"/>
</dbReference>
<gene>
    <name evidence="5" type="ORF">GDO86_003153</name>
</gene>
<dbReference type="EMBL" id="JAACNH010000002">
    <property type="protein sequence ID" value="KAG8450777.1"/>
    <property type="molecule type" value="Genomic_DNA"/>
</dbReference>